<comment type="similarity">
    <text evidence="2">Belongs to the membrane fusion protein (MFP) (TC 8.A.1) family.</text>
</comment>
<gene>
    <name evidence="8" type="ORF">BC781_111124</name>
</gene>
<dbReference type="Gene3D" id="2.40.30.170">
    <property type="match status" value="1"/>
</dbReference>
<feature type="domain" description="Multidrug resistance protein MdtA-like C-terminal permuted SH3" evidence="7">
    <location>
        <begin position="305"/>
        <end position="364"/>
    </location>
</feature>
<dbReference type="NCBIfam" id="TIGR01730">
    <property type="entry name" value="RND_mfp"/>
    <property type="match status" value="1"/>
</dbReference>
<evidence type="ECO:0000256" key="3">
    <source>
        <dbReference type="ARBA" id="ARBA00022448"/>
    </source>
</evidence>
<reference evidence="8 9" key="1">
    <citation type="submission" date="2018-03" db="EMBL/GenBank/DDBJ databases">
        <title>Genomic Encyclopedia of Archaeal and Bacterial Type Strains, Phase II (KMG-II): from individual species to whole genera.</title>
        <authorList>
            <person name="Goeker M."/>
        </authorList>
    </citation>
    <scope>NUCLEOTIDE SEQUENCE [LARGE SCALE GENOMIC DNA]</scope>
    <source>
        <strain evidence="8 9">DSM 28229</strain>
    </source>
</reference>
<dbReference type="Gene3D" id="2.40.50.100">
    <property type="match status" value="1"/>
</dbReference>
<feature type="domain" description="CusB-like beta-barrel" evidence="6">
    <location>
        <begin position="228"/>
        <end position="299"/>
    </location>
</feature>
<feature type="domain" description="Multidrug resistance protein MdtA-like barrel-sandwich hybrid" evidence="5">
    <location>
        <begin position="95"/>
        <end position="221"/>
    </location>
</feature>
<evidence type="ECO:0000313" key="8">
    <source>
        <dbReference type="EMBL" id="PWJ34214.1"/>
    </source>
</evidence>
<dbReference type="SUPFAM" id="SSF111369">
    <property type="entry name" value="HlyD-like secretion proteins"/>
    <property type="match status" value="1"/>
</dbReference>
<sequence>MASYREKIAVAAMAFLLAACADDSKSLEEKQALLEQYKSEHAVLSSKIELLEKEIAAGGNIVTVSNLKRVTGFQTELSQFEHFVEVPANITSDKNVTVSPEMNGRLTRILVKEGQYVKRGQRLGQLDTEVLNKQIEEIKTNLDLATTLYEKQDRLWKQGVGSEVQYLQVKNQKETLEAGLASLEEQKGKGYVLAPISGTVDDIFANEGELAAPGQPFARIVNLNKVEVVAEVSEVYSKQVKKGDEVTVRIPLMNDEYKRPILSVGKFINPQNRTFRIQVELDNREAELKPNTMAVVRIRDYQKEDVVVLPSYLVQHSADGTEFVYVLENKGGESFVKKVVVTTGKSYAGKTMIEEGLAAGMTIVDKGYSDVTNGEKVVLVK</sequence>
<dbReference type="InterPro" id="IPR058627">
    <property type="entry name" value="MdtA-like_C"/>
</dbReference>
<keyword evidence="4" id="KW-0175">Coiled coil</keyword>
<dbReference type="GO" id="GO:1990281">
    <property type="term" value="C:efflux pump complex"/>
    <property type="evidence" value="ECO:0007669"/>
    <property type="project" value="TreeGrafter"/>
</dbReference>
<evidence type="ECO:0000259" key="7">
    <source>
        <dbReference type="Pfam" id="PF25967"/>
    </source>
</evidence>
<evidence type="ECO:0000313" key="9">
    <source>
        <dbReference type="Proteomes" id="UP000245535"/>
    </source>
</evidence>
<dbReference type="Proteomes" id="UP000245535">
    <property type="component" value="Unassembled WGS sequence"/>
</dbReference>
<comment type="subcellular location">
    <subcellularLocation>
        <location evidence="1">Cell envelope</location>
    </subcellularLocation>
</comment>
<dbReference type="AlphaFoldDB" id="A0A315YWR8"/>
<dbReference type="PANTHER" id="PTHR30469:SF15">
    <property type="entry name" value="HLYD FAMILY OF SECRETION PROTEINS"/>
    <property type="match status" value="1"/>
</dbReference>
<evidence type="ECO:0000256" key="4">
    <source>
        <dbReference type="SAM" id="Coils"/>
    </source>
</evidence>
<accession>A0A315YWR8</accession>
<organism evidence="8 9">
    <name type="scientific">Sediminitomix flava</name>
    <dbReference type="NCBI Taxonomy" id="379075"/>
    <lineage>
        <taxon>Bacteria</taxon>
        <taxon>Pseudomonadati</taxon>
        <taxon>Bacteroidota</taxon>
        <taxon>Cytophagia</taxon>
        <taxon>Cytophagales</taxon>
        <taxon>Flammeovirgaceae</taxon>
        <taxon>Sediminitomix</taxon>
    </lineage>
</organism>
<proteinExistence type="inferred from homology"/>
<dbReference type="Pfam" id="PF25917">
    <property type="entry name" value="BSH_RND"/>
    <property type="match status" value="1"/>
</dbReference>
<evidence type="ECO:0000256" key="1">
    <source>
        <dbReference type="ARBA" id="ARBA00004196"/>
    </source>
</evidence>
<dbReference type="InterPro" id="IPR006143">
    <property type="entry name" value="RND_pump_MFP"/>
</dbReference>
<name>A0A315YWR8_SEDFL</name>
<feature type="coiled-coil region" evidence="4">
    <location>
        <begin position="27"/>
        <end position="54"/>
    </location>
</feature>
<dbReference type="Pfam" id="PF25954">
    <property type="entry name" value="Beta-barrel_RND_2"/>
    <property type="match status" value="1"/>
</dbReference>
<comment type="caution">
    <text evidence="8">The sequence shown here is derived from an EMBL/GenBank/DDBJ whole genome shotgun (WGS) entry which is preliminary data.</text>
</comment>
<dbReference type="PANTHER" id="PTHR30469">
    <property type="entry name" value="MULTIDRUG RESISTANCE PROTEIN MDTA"/>
    <property type="match status" value="1"/>
</dbReference>
<protein>
    <submittedName>
        <fullName evidence="8">RND family efflux transporter MFP subunit</fullName>
    </submittedName>
</protein>
<evidence type="ECO:0000256" key="2">
    <source>
        <dbReference type="ARBA" id="ARBA00009477"/>
    </source>
</evidence>
<dbReference type="Gene3D" id="2.40.420.20">
    <property type="match status" value="1"/>
</dbReference>
<dbReference type="Gene3D" id="1.10.287.470">
    <property type="entry name" value="Helix hairpin bin"/>
    <property type="match status" value="1"/>
</dbReference>
<dbReference type="RefSeq" id="WP_109623086.1">
    <property type="nucleotide sequence ID" value="NZ_QGDO01000011.1"/>
</dbReference>
<evidence type="ECO:0000259" key="6">
    <source>
        <dbReference type="Pfam" id="PF25954"/>
    </source>
</evidence>
<dbReference type="InterPro" id="IPR058792">
    <property type="entry name" value="Beta-barrel_RND_2"/>
</dbReference>
<dbReference type="PROSITE" id="PS51257">
    <property type="entry name" value="PROKAR_LIPOPROTEIN"/>
    <property type="match status" value="1"/>
</dbReference>
<dbReference type="GO" id="GO:0015562">
    <property type="term" value="F:efflux transmembrane transporter activity"/>
    <property type="evidence" value="ECO:0007669"/>
    <property type="project" value="TreeGrafter"/>
</dbReference>
<dbReference type="Pfam" id="PF25967">
    <property type="entry name" value="RND-MFP_C"/>
    <property type="match status" value="1"/>
</dbReference>
<dbReference type="OrthoDB" id="9806939at2"/>
<dbReference type="EMBL" id="QGDO01000011">
    <property type="protein sequence ID" value="PWJ34214.1"/>
    <property type="molecule type" value="Genomic_DNA"/>
</dbReference>
<keyword evidence="9" id="KW-1185">Reference proteome</keyword>
<keyword evidence="3" id="KW-0813">Transport</keyword>
<dbReference type="InterPro" id="IPR058625">
    <property type="entry name" value="MdtA-like_BSH"/>
</dbReference>
<evidence type="ECO:0000259" key="5">
    <source>
        <dbReference type="Pfam" id="PF25917"/>
    </source>
</evidence>